<dbReference type="CDD" id="cd01130">
    <property type="entry name" value="VirB11-like_ATPase"/>
    <property type="match status" value="1"/>
</dbReference>
<feature type="region of interest" description="Disordered" evidence="2">
    <location>
        <begin position="1"/>
        <end position="24"/>
    </location>
</feature>
<dbReference type="RefSeq" id="WP_254790788.1">
    <property type="nucleotide sequence ID" value="NZ_FOND01000007.1"/>
</dbReference>
<sequence length="477" mass="52281">MAAEQMNDAGAAVPAEPNGHGSLDAAPATLDWTLVRRLHDATATALAEELKRRPALPVAAQQELARTLIQDEIDQLVRERMRTGQAVPSAEDELAIAEAAFAAQFGLGRLQPYVDDPLVENIEAHGFDNVWVGYADGRDVPVEAVADSDEDLVRQLQYIAARLGRSERTLTPASPLLTMRLPDGSRLAAVIETVPRPQLVIRRHRIRNVDLSDLIGLGALDRALAEFLRAAIRARKNIVVTGGQGAGKTLLLRALANELPVQENVATIEKHFELLLHDLPERHPRVVPFEAREGTGERGPDGRRLGEVTLTELVEQALVMNASRVWLGEVRGEEAWPLIEVMEAGEGGSCCTLHARSAHLAFERLANLCMRGRASVTPEHAYRSCAGAIDLIVHIATVDERWIGGRRHRFVSQVLECNGVGEAGRPAVTEVFAPGPDRRAVPEHDPVDLADYERVGFDPEWLRSGRGHWAHPLETLR</sequence>
<organism evidence="4 5">
    <name type="scientific">Blastococcus tunisiensis</name>
    <dbReference type="NCBI Taxonomy" id="1798228"/>
    <lineage>
        <taxon>Bacteria</taxon>
        <taxon>Bacillati</taxon>
        <taxon>Actinomycetota</taxon>
        <taxon>Actinomycetes</taxon>
        <taxon>Geodermatophilales</taxon>
        <taxon>Geodermatophilaceae</taxon>
        <taxon>Blastococcus</taxon>
    </lineage>
</organism>
<reference evidence="5" key="1">
    <citation type="submission" date="2016-10" db="EMBL/GenBank/DDBJ databases">
        <authorList>
            <person name="Varghese N."/>
            <person name="Submissions S."/>
        </authorList>
    </citation>
    <scope>NUCLEOTIDE SEQUENCE [LARGE SCALE GENOMIC DNA]</scope>
    <source>
        <strain evidence="5">DSM 46838</strain>
    </source>
</reference>
<dbReference type="InterPro" id="IPR001482">
    <property type="entry name" value="T2SS/T4SS_dom"/>
</dbReference>
<comment type="similarity">
    <text evidence="1">Belongs to the GSP E family.</text>
</comment>
<dbReference type="SUPFAM" id="SSF52540">
    <property type="entry name" value="P-loop containing nucleoside triphosphate hydrolases"/>
    <property type="match status" value="1"/>
</dbReference>
<protein>
    <submittedName>
        <fullName evidence="4">Pilus assembly protein, ATPase of CpaF family</fullName>
    </submittedName>
</protein>
<dbReference type="Gene3D" id="3.30.450.380">
    <property type="match status" value="1"/>
</dbReference>
<name>A0A1I2ER30_9ACTN</name>
<dbReference type="EMBL" id="FOND01000007">
    <property type="protein sequence ID" value="SFE94680.1"/>
    <property type="molecule type" value="Genomic_DNA"/>
</dbReference>
<dbReference type="Proteomes" id="UP000198589">
    <property type="component" value="Unassembled WGS sequence"/>
</dbReference>
<dbReference type="PANTHER" id="PTHR30486">
    <property type="entry name" value="TWITCHING MOTILITY PROTEIN PILT"/>
    <property type="match status" value="1"/>
</dbReference>
<dbReference type="PANTHER" id="PTHR30486:SF6">
    <property type="entry name" value="TYPE IV PILUS RETRACTATION ATPASE PILT"/>
    <property type="match status" value="1"/>
</dbReference>
<dbReference type="InterPro" id="IPR027417">
    <property type="entry name" value="P-loop_NTPase"/>
</dbReference>
<evidence type="ECO:0000256" key="1">
    <source>
        <dbReference type="ARBA" id="ARBA00006611"/>
    </source>
</evidence>
<dbReference type="STRING" id="1798228.SAMN05216574_107140"/>
<accession>A0A1I2ER30</accession>
<dbReference type="GO" id="GO:0016887">
    <property type="term" value="F:ATP hydrolysis activity"/>
    <property type="evidence" value="ECO:0007669"/>
    <property type="project" value="InterPro"/>
</dbReference>
<dbReference type="Pfam" id="PF00437">
    <property type="entry name" value="T2SSE"/>
    <property type="match status" value="1"/>
</dbReference>
<keyword evidence="5" id="KW-1185">Reference proteome</keyword>
<dbReference type="AlphaFoldDB" id="A0A1I2ER30"/>
<dbReference type="Gene3D" id="3.40.50.300">
    <property type="entry name" value="P-loop containing nucleotide triphosphate hydrolases"/>
    <property type="match status" value="1"/>
</dbReference>
<proteinExistence type="inferred from homology"/>
<gene>
    <name evidence="4" type="ORF">SAMN05216574_107140</name>
</gene>
<dbReference type="InterPro" id="IPR050921">
    <property type="entry name" value="T4SS_GSP_E_ATPase"/>
</dbReference>
<feature type="domain" description="Bacterial type II secretion system protein E" evidence="3">
    <location>
        <begin position="112"/>
        <end position="440"/>
    </location>
</feature>
<evidence type="ECO:0000256" key="2">
    <source>
        <dbReference type="SAM" id="MobiDB-lite"/>
    </source>
</evidence>
<evidence type="ECO:0000313" key="4">
    <source>
        <dbReference type="EMBL" id="SFE94680.1"/>
    </source>
</evidence>
<evidence type="ECO:0000313" key="5">
    <source>
        <dbReference type="Proteomes" id="UP000198589"/>
    </source>
</evidence>
<evidence type="ECO:0000259" key="3">
    <source>
        <dbReference type="Pfam" id="PF00437"/>
    </source>
</evidence>